<dbReference type="EMBL" id="SAVB01000007">
    <property type="protein sequence ID" value="RWR50164.1"/>
    <property type="molecule type" value="Genomic_DNA"/>
</dbReference>
<dbReference type="AlphaFoldDB" id="A0A443LLU2"/>
<gene>
    <name evidence="1" type="ORF">EOW65_07160</name>
</gene>
<dbReference type="SUPFAM" id="SSF63829">
    <property type="entry name" value="Calcium-dependent phosphotriesterase"/>
    <property type="match status" value="1"/>
</dbReference>
<reference evidence="1 2" key="1">
    <citation type="submission" date="2019-01" db="EMBL/GenBank/DDBJ databases">
        <title>Sinorhodobacter populi sp. nov. isolated from the symptomatic bark tissue of Populus euramericana canker.</title>
        <authorList>
            <person name="Xu G."/>
        </authorList>
    </citation>
    <scope>NUCLEOTIDE SEQUENCE [LARGE SCALE GENOMIC DNA]</scope>
    <source>
        <strain evidence="1 2">CCTCC AB2012026</strain>
    </source>
</reference>
<evidence type="ECO:0008006" key="3">
    <source>
        <dbReference type="Google" id="ProtNLM"/>
    </source>
</evidence>
<organism evidence="1 2">
    <name type="scientific">Paenirhodobacter ferrireducens</name>
    <dbReference type="NCBI Taxonomy" id="1215032"/>
    <lineage>
        <taxon>Bacteria</taxon>
        <taxon>Pseudomonadati</taxon>
        <taxon>Pseudomonadota</taxon>
        <taxon>Alphaproteobacteria</taxon>
        <taxon>Rhodobacterales</taxon>
        <taxon>Rhodobacter group</taxon>
        <taxon>Paenirhodobacter</taxon>
    </lineage>
</organism>
<dbReference type="Gene3D" id="2.120.10.30">
    <property type="entry name" value="TolB, C-terminal domain"/>
    <property type="match status" value="1"/>
</dbReference>
<dbReference type="Proteomes" id="UP000286594">
    <property type="component" value="Unassembled WGS sequence"/>
</dbReference>
<dbReference type="RefSeq" id="WP_128148285.1">
    <property type="nucleotide sequence ID" value="NZ_SAVB01000007.1"/>
</dbReference>
<comment type="caution">
    <text evidence="1">The sequence shown here is derived from an EMBL/GenBank/DDBJ whole genome shotgun (WGS) entry which is preliminary data.</text>
</comment>
<name>A0A443LLU2_9RHOB</name>
<dbReference type="OrthoDB" id="8872498at2"/>
<keyword evidence="2" id="KW-1185">Reference proteome</keyword>
<evidence type="ECO:0000313" key="1">
    <source>
        <dbReference type="EMBL" id="RWR50164.1"/>
    </source>
</evidence>
<dbReference type="InterPro" id="IPR011042">
    <property type="entry name" value="6-blade_b-propeller_TolB-like"/>
</dbReference>
<evidence type="ECO:0000313" key="2">
    <source>
        <dbReference type="Proteomes" id="UP000286594"/>
    </source>
</evidence>
<sequence length="363" mass="39112">MTTAIRRFIDRRLGRGEAAITVPIFDGPLLPDTALDEAEVFATLRGVDNLCATEKGLIASSGGRVLRLSWSGRPAEEIATRAGEITALAAGKGMLAIGLDGAGVTILGGAHDGRSFGDDGAGPRHPTALAFLDTETLLVTEGSAVNRARDWRRDLMEKGASGSLWKLHLASGRAERIVTGLHWAAGVAATGSRRVWLAESWRHRIVAVDLASGRIETVLPHLPAYPARIAPATGAGFWLSFYSCRNQLVEFILREDGYRRRMLAEVPEPYWMAPALVSGASFREPMQGSQLRRMGVTKPFSETRSYGLVVQCSPQMQPLRSFHSRADGAAHGCVSACERGDDLFVAAKGNGKLLRLRGVARES</sequence>
<accession>A0A443LLU2</accession>
<protein>
    <recommendedName>
        <fullName evidence="3">Strictosidine synthase</fullName>
    </recommendedName>
</protein>
<proteinExistence type="predicted"/>